<reference evidence="2" key="1">
    <citation type="submission" date="2022-05" db="EMBL/GenBank/DDBJ databases">
        <title>An RpoN-dependent PEP-CTERM gene is involved in floc formation of an Aquincola tertiaricarbonis strain.</title>
        <authorList>
            <person name="Qiu D."/>
            <person name="Xia M."/>
        </authorList>
    </citation>
    <scope>NUCLEOTIDE SEQUENCE</scope>
    <source>
        <strain evidence="2">RN12</strain>
    </source>
</reference>
<keyword evidence="3" id="KW-1185">Reference proteome</keyword>
<gene>
    <name evidence="2" type="ORF">MW290_25255</name>
</gene>
<protein>
    <submittedName>
        <fullName evidence="2">Uncharacterized protein</fullName>
    </submittedName>
</protein>
<feature type="compositionally biased region" description="Polar residues" evidence="1">
    <location>
        <begin position="1"/>
        <end position="10"/>
    </location>
</feature>
<evidence type="ECO:0000256" key="1">
    <source>
        <dbReference type="SAM" id="MobiDB-lite"/>
    </source>
</evidence>
<dbReference type="EMBL" id="CP097636">
    <property type="protein sequence ID" value="URI08880.1"/>
    <property type="molecule type" value="Genomic_DNA"/>
</dbReference>
<feature type="region of interest" description="Disordered" evidence="1">
    <location>
        <begin position="1"/>
        <end position="23"/>
    </location>
</feature>
<feature type="compositionally biased region" description="Basic residues" evidence="1">
    <location>
        <begin position="88"/>
        <end position="97"/>
    </location>
</feature>
<evidence type="ECO:0000313" key="3">
    <source>
        <dbReference type="Proteomes" id="UP001056201"/>
    </source>
</evidence>
<dbReference type="Proteomes" id="UP001056201">
    <property type="component" value="Chromosome 2"/>
</dbReference>
<sequence>MDFSHPSSFIQLAPPRGGRSLPGVKFVPAGSASARRGARPLVSYASPEGAAWFEALLADLLEPPAAAEAPEAQAAPADRARACEPSAARRRGAGPQR</sequence>
<evidence type="ECO:0000313" key="2">
    <source>
        <dbReference type="EMBL" id="URI08880.1"/>
    </source>
</evidence>
<organism evidence="2 3">
    <name type="scientific">Aquincola tertiaricarbonis</name>
    <dbReference type="NCBI Taxonomy" id="391953"/>
    <lineage>
        <taxon>Bacteria</taxon>
        <taxon>Pseudomonadati</taxon>
        <taxon>Pseudomonadota</taxon>
        <taxon>Betaproteobacteria</taxon>
        <taxon>Burkholderiales</taxon>
        <taxon>Sphaerotilaceae</taxon>
        <taxon>Aquincola</taxon>
    </lineage>
</organism>
<proteinExistence type="predicted"/>
<feature type="region of interest" description="Disordered" evidence="1">
    <location>
        <begin position="67"/>
        <end position="97"/>
    </location>
</feature>
<feature type="compositionally biased region" description="Low complexity" evidence="1">
    <location>
        <begin position="67"/>
        <end position="77"/>
    </location>
</feature>
<dbReference type="RefSeq" id="WP_250197099.1">
    <property type="nucleotide sequence ID" value="NZ_CP097636.1"/>
</dbReference>
<name>A0ABY4S9K4_AQUTE</name>
<accession>A0ABY4S9K4</accession>